<accession>A0A8J3M6W6</accession>
<keyword evidence="3" id="KW-1185">Reference proteome</keyword>
<dbReference type="InterPro" id="IPR037401">
    <property type="entry name" value="SnoaL-like"/>
</dbReference>
<dbReference type="SUPFAM" id="SSF54427">
    <property type="entry name" value="NTF2-like"/>
    <property type="match status" value="1"/>
</dbReference>
<dbReference type="AlphaFoldDB" id="A0A8J3M6W6"/>
<dbReference type="Gene3D" id="3.10.450.50">
    <property type="match status" value="1"/>
</dbReference>
<reference evidence="2" key="2">
    <citation type="submission" date="2020-09" db="EMBL/GenBank/DDBJ databases">
        <authorList>
            <person name="Sun Q."/>
            <person name="Kim S."/>
        </authorList>
    </citation>
    <scope>NUCLEOTIDE SEQUENCE</scope>
    <source>
        <strain evidence="2">KCTC 42650</strain>
    </source>
</reference>
<evidence type="ECO:0000313" key="2">
    <source>
        <dbReference type="EMBL" id="GHF49556.1"/>
    </source>
</evidence>
<gene>
    <name evidence="2" type="ORF">GCM10017056_21650</name>
</gene>
<evidence type="ECO:0000259" key="1">
    <source>
        <dbReference type="Pfam" id="PF13577"/>
    </source>
</evidence>
<evidence type="ECO:0000313" key="3">
    <source>
        <dbReference type="Proteomes" id="UP000626220"/>
    </source>
</evidence>
<dbReference type="EMBL" id="BNCJ01000004">
    <property type="protein sequence ID" value="GHF49556.1"/>
    <property type="molecule type" value="Genomic_DNA"/>
</dbReference>
<name>A0A8J3M6W6_9RHOB</name>
<proteinExistence type="predicted"/>
<reference evidence="2" key="1">
    <citation type="journal article" date="2014" name="Int. J. Syst. Evol. Microbiol.">
        <title>Complete genome sequence of Corynebacterium casei LMG S-19264T (=DSM 44701T), isolated from a smear-ripened cheese.</title>
        <authorList>
            <consortium name="US DOE Joint Genome Institute (JGI-PGF)"/>
            <person name="Walter F."/>
            <person name="Albersmeier A."/>
            <person name="Kalinowski J."/>
            <person name="Ruckert C."/>
        </authorList>
    </citation>
    <scope>NUCLEOTIDE SEQUENCE</scope>
    <source>
        <strain evidence="2">KCTC 42650</strain>
    </source>
</reference>
<dbReference type="Proteomes" id="UP000626220">
    <property type="component" value="Unassembled WGS sequence"/>
</dbReference>
<dbReference type="Pfam" id="PF13577">
    <property type="entry name" value="SnoaL_4"/>
    <property type="match status" value="1"/>
</dbReference>
<dbReference type="InterPro" id="IPR032710">
    <property type="entry name" value="NTF2-like_dom_sf"/>
</dbReference>
<organism evidence="2 3">
    <name type="scientific">Seohaeicola zhoushanensis</name>
    <dbReference type="NCBI Taxonomy" id="1569283"/>
    <lineage>
        <taxon>Bacteria</taxon>
        <taxon>Pseudomonadati</taxon>
        <taxon>Pseudomonadota</taxon>
        <taxon>Alphaproteobacteria</taxon>
        <taxon>Rhodobacterales</taxon>
        <taxon>Roseobacteraceae</taxon>
        <taxon>Seohaeicola</taxon>
    </lineage>
</organism>
<dbReference type="RefSeq" id="WP_189680094.1">
    <property type="nucleotide sequence ID" value="NZ_BNCJ01000004.1"/>
</dbReference>
<comment type="caution">
    <text evidence="2">The sequence shown here is derived from an EMBL/GenBank/DDBJ whole genome shotgun (WGS) entry which is preliminary data.</text>
</comment>
<protein>
    <recommendedName>
        <fullName evidence="1">SnoaL-like domain-containing protein</fullName>
    </recommendedName>
</protein>
<feature type="domain" description="SnoaL-like" evidence="1">
    <location>
        <begin position="8"/>
        <end position="128"/>
    </location>
</feature>
<sequence>MQQADFDKAVASIMQTYIRLLDQNSFDEWLGLFAEDGYYSVLRDIEYKDGDNVLLIGEDMRRLTARIESGRTRDLRRRMHAICWTHANAAELTAQAGFMVWLNGRPSTCGRYELQFSVTDGNLAIRNCTAVLDTIDILDTIYLPI</sequence>